<gene>
    <name evidence="2" type="ordered locus">Snas_0506</name>
</gene>
<feature type="transmembrane region" description="Helical" evidence="1">
    <location>
        <begin position="102"/>
        <end position="124"/>
    </location>
</feature>
<feature type="transmembrane region" description="Helical" evidence="1">
    <location>
        <begin position="136"/>
        <end position="156"/>
    </location>
</feature>
<accession>D3Q5S2</accession>
<dbReference type="PANTHER" id="PTHR43027">
    <property type="entry name" value="DOXORUBICIN RESISTANCE ABC TRANSPORTER PERMEASE PROTEIN DRRC-RELATED"/>
    <property type="match status" value="1"/>
</dbReference>
<proteinExistence type="predicted"/>
<dbReference type="InterPro" id="IPR052902">
    <property type="entry name" value="ABC-2_transporter"/>
</dbReference>
<keyword evidence="1" id="KW-1133">Transmembrane helix</keyword>
<feature type="transmembrane region" description="Helical" evidence="1">
    <location>
        <begin position="168"/>
        <end position="186"/>
    </location>
</feature>
<feature type="transmembrane region" description="Helical" evidence="1">
    <location>
        <begin position="32"/>
        <end position="52"/>
    </location>
</feature>
<keyword evidence="3" id="KW-1185">Reference proteome</keyword>
<dbReference type="Proteomes" id="UP000000844">
    <property type="component" value="Chromosome"/>
</dbReference>
<sequence length="251" mass="26284">MNPTTTNATGPRIPAWLVLTGMELRLILRNRSMALTAIVMPLGFAGVILAMSDAATADLATMNLTMLAGFTVYMTATMTLAHHRAALFLKRVRSSPASTTGIVLGFATAPILLFVGQSLLFIAITGAVKGILPAQPLILVAAAVIGAVTCAALAFLTASFTKTPEAAHFTTMPGFAVLFGGLMWVLSTPPDEVTVPTLALPGTAVTQLLRYAWSGEGSIEMGLLWPAVASVTVAVLSCAVAARLFRWEPRD</sequence>
<evidence type="ECO:0000256" key="1">
    <source>
        <dbReference type="SAM" id="Phobius"/>
    </source>
</evidence>
<evidence type="ECO:0000313" key="3">
    <source>
        <dbReference type="Proteomes" id="UP000000844"/>
    </source>
</evidence>
<dbReference type="AlphaFoldDB" id="D3Q5S2"/>
<evidence type="ECO:0000313" key="2">
    <source>
        <dbReference type="EMBL" id="ADD40221.1"/>
    </source>
</evidence>
<dbReference type="eggNOG" id="COG0842">
    <property type="taxonomic scope" value="Bacteria"/>
</dbReference>
<keyword evidence="1" id="KW-0812">Transmembrane</keyword>
<reference evidence="2 3" key="1">
    <citation type="journal article" date="2009" name="Stand. Genomic Sci.">
        <title>Complete genome sequence of Stackebrandtia nassauensis type strain (LLR-40K-21).</title>
        <authorList>
            <person name="Munk C."/>
            <person name="Lapidus A."/>
            <person name="Copeland A."/>
            <person name="Jando M."/>
            <person name="Mayilraj S."/>
            <person name="Glavina Del Rio T."/>
            <person name="Nolan M."/>
            <person name="Chen F."/>
            <person name="Lucas S."/>
            <person name="Tice H."/>
            <person name="Cheng J.F."/>
            <person name="Han C."/>
            <person name="Detter J.C."/>
            <person name="Bruce D."/>
            <person name="Goodwin L."/>
            <person name="Chain P."/>
            <person name="Pitluck S."/>
            <person name="Goker M."/>
            <person name="Ovchinikova G."/>
            <person name="Pati A."/>
            <person name="Ivanova N."/>
            <person name="Mavromatis K."/>
            <person name="Chen A."/>
            <person name="Palaniappan K."/>
            <person name="Land M."/>
            <person name="Hauser L."/>
            <person name="Chang Y.J."/>
            <person name="Jeffries C.D."/>
            <person name="Bristow J."/>
            <person name="Eisen J.A."/>
            <person name="Markowitz V."/>
            <person name="Hugenholtz P."/>
            <person name="Kyrpides N.C."/>
            <person name="Klenk H.P."/>
        </authorList>
    </citation>
    <scope>NUCLEOTIDE SEQUENCE [LARGE SCALE GENOMIC DNA]</scope>
    <source>
        <strain evidence="3">DSM 44728 / CIP 108903 / NRRL B-16338 / NBRC 102104 / LLR-40K-21</strain>
    </source>
</reference>
<name>D3Q5S2_STANL</name>
<dbReference type="HOGENOM" id="CLU_039483_1_1_11"/>
<dbReference type="PANTHER" id="PTHR43027:SF2">
    <property type="entry name" value="TRANSPORT PERMEASE PROTEIN"/>
    <property type="match status" value="1"/>
</dbReference>
<dbReference type="EMBL" id="CP001778">
    <property type="protein sequence ID" value="ADD40221.1"/>
    <property type="molecule type" value="Genomic_DNA"/>
</dbReference>
<protein>
    <submittedName>
        <fullName evidence="2">ABC-2 type transporter</fullName>
    </submittedName>
</protein>
<feature type="transmembrane region" description="Helical" evidence="1">
    <location>
        <begin position="64"/>
        <end position="81"/>
    </location>
</feature>
<dbReference type="STRING" id="446470.Snas_0506"/>
<organism evidence="2 3">
    <name type="scientific">Stackebrandtia nassauensis (strain DSM 44728 / CIP 108903 / NRRL B-16338 / NBRC 102104 / LLR-40K-21)</name>
    <dbReference type="NCBI Taxonomy" id="446470"/>
    <lineage>
        <taxon>Bacteria</taxon>
        <taxon>Bacillati</taxon>
        <taxon>Actinomycetota</taxon>
        <taxon>Actinomycetes</taxon>
        <taxon>Glycomycetales</taxon>
        <taxon>Glycomycetaceae</taxon>
        <taxon>Stackebrandtia</taxon>
    </lineage>
</organism>
<keyword evidence="1" id="KW-0472">Membrane</keyword>
<dbReference type="OrthoDB" id="3399482at2"/>
<dbReference type="KEGG" id="sna:Snas_0506"/>
<dbReference type="RefSeq" id="WP_013015792.1">
    <property type="nucleotide sequence ID" value="NC_013947.1"/>
</dbReference>
<feature type="transmembrane region" description="Helical" evidence="1">
    <location>
        <begin position="223"/>
        <end position="245"/>
    </location>
</feature>